<evidence type="ECO:0000256" key="7">
    <source>
        <dbReference type="SAM" id="MobiDB-lite"/>
    </source>
</evidence>
<keyword evidence="1" id="KW-0808">Transferase</keyword>
<dbReference type="PROSITE" id="PS00107">
    <property type="entry name" value="PROTEIN_KINASE_ATP"/>
    <property type="match status" value="1"/>
</dbReference>
<keyword evidence="4 5" id="KW-0067">ATP-binding</keyword>
<gene>
    <name evidence="9" type="ORF">OSTQU699_LOCUS3908</name>
</gene>
<evidence type="ECO:0000256" key="5">
    <source>
        <dbReference type="PROSITE-ProRule" id="PRU10141"/>
    </source>
</evidence>
<keyword evidence="3" id="KW-0418">Kinase</keyword>
<protein>
    <recommendedName>
        <fullName evidence="8">Protein kinase domain-containing protein</fullName>
    </recommendedName>
</protein>
<comment type="caution">
    <text evidence="9">The sequence shown here is derived from an EMBL/GenBank/DDBJ whole genome shotgun (WGS) entry which is preliminary data.</text>
</comment>
<dbReference type="PANTHER" id="PTHR44329:SF289">
    <property type="entry name" value="SERINE_THREONINE-PROTEIN KINASE VIK"/>
    <property type="match status" value="1"/>
</dbReference>
<feature type="compositionally biased region" description="Polar residues" evidence="7">
    <location>
        <begin position="454"/>
        <end position="463"/>
    </location>
</feature>
<evidence type="ECO:0000313" key="10">
    <source>
        <dbReference type="Proteomes" id="UP000708148"/>
    </source>
</evidence>
<feature type="region of interest" description="Disordered" evidence="7">
    <location>
        <begin position="1"/>
        <end position="27"/>
    </location>
</feature>
<dbReference type="Proteomes" id="UP000708148">
    <property type="component" value="Unassembled WGS sequence"/>
</dbReference>
<dbReference type="OrthoDB" id="4062651at2759"/>
<dbReference type="EMBL" id="CAJHUC010000848">
    <property type="protein sequence ID" value="CAD7698547.1"/>
    <property type="molecule type" value="Genomic_DNA"/>
</dbReference>
<evidence type="ECO:0000256" key="2">
    <source>
        <dbReference type="ARBA" id="ARBA00022741"/>
    </source>
</evidence>
<dbReference type="InterPro" id="IPR051681">
    <property type="entry name" value="Ser/Thr_Kinases-Pseudokinases"/>
</dbReference>
<dbReference type="InterPro" id="IPR011009">
    <property type="entry name" value="Kinase-like_dom_sf"/>
</dbReference>
<evidence type="ECO:0000256" key="3">
    <source>
        <dbReference type="ARBA" id="ARBA00022777"/>
    </source>
</evidence>
<dbReference type="GO" id="GO:0004674">
    <property type="term" value="F:protein serine/threonine kinase activity"/>
    <property type="evidence" value="ECO:0007669"/>
    <property type="project" value="UniProtKB-KW"/>
</dbReference>
<dbReference type="Gene3D" id="1.10.510.10">
    <property type="entry name" value="Transferase(Phosphotransferase) domain 1"/>
    <property type="match status" value="1"/>
</dbReference>
<dbReference type="PROSITE" id="PS50011">
    <property type="entry name" value="PROTEIN_KINASE_DOM"/>
    <property type="match status" value="1"/>
</dbReference>
<feature type="region of interest" description="Disordered" evidence="7">
    <location>
        <begin position="440"/>
        <end position="498"/>
    </location>
</feature>
<dbReference type="InterPro" id="IPR000719">
    <property type="entry name" value="Prot_kinase_dom"/>
</dbReference>
<dbReference type="Gene3D" id="3.30.200.20">
    <property type="entry name" value="Phosphorylase Kinase, domain 1"/>
    <property type="match status" value="1"/>
</dbReference>
<evidence type="ECO:0000256" key="6">
    <source>
        <dbReference type="RuleBase" id="RU000304"/>
    </source>
</evidence>
<evidence type="ECO:0000313" key="9">
    <source>
        <dbReference type="EMBL" id="CAD7698547.1"/>
    </source>
</evidence>
<evidence type="ECO:0000259" key="8">
    <source>
        <dbReference type="PROSITE" id="PS50011"/>
    </source>
</evidence>
<dbReference type="SMART" id="SM00220">
    <property type="entry name" value="S_TKc"/>
    <property type="match status" value="1"/>
</dbReference>
<sequence length="498" mass="54913">MAAGGSSSGSPGPRRDAAVPPGGCPFYDTPSSAASPILEAFGLASDSQKSLRWVPEGEECEVSRCGQVGQGTFAVVSKCLREGQAVARKQLKPWAADDEEQLRWFMSEAALLSKLDHRHIVRHEGIGLERSDERLVPFQLQEFAEGGAMEDLLRGEVRSVRPPKYGLATGLKWCVQVARAVEYLHSTCVRVVHRDLKLGNILLTVGHEDLSQASIRLADFGLAVELSEAEAQARQEEQRVLEFTGNGDDEDMYSLTSKTGSWLYMAPEVFLGKAYNHKADVYSLGVIILEVLTGRLMSDTVLRSRSWEEAKRFAGRVAKGYRPRLPQEMPKELADVVVACWRQDPSRRPSASEVVELLESFQGHIGPSDVLFHPFNVSKDRRTRSALRKVRSLVFWRVPSLRGLGAALKAALTGGGSCLCICEQTTQPYRPSAELQAGCGKKEEEPVPGKQKSAKSLKSGKQSKSIEERGGCAKTKSERGRAWSMEEMQQELIKTRRS</sequence>
<accession>A0A8S1J4X1</accession>
<evidence type="ECO:0000256" key="4">
    <source>
        <dbReference type="ARBA" id="ARBA00022840"/>
    </source>
</evidence>
<keyword evidence="10" id="KW-1185">Reference proteome</keyword>
<dbReference type="SUPFAM" id="SSF56112">
    <property type="entry name" value="Protein kinase-like (PK-like)"/>
    <property type="match status" value="1"/>
</dbReference>
<dbReference type="AlphaFoldDB" id="A0A8S1J4X1"/>
<dbReference type="InterPro" id="IPR017441">
    <property type="entry name" value="Protein_kinase_ATP_BS"/>
</dbReference>
<keyword evidence="2 5" id="KW-0547">Nucleotide-binding</keyword>
<dbReference type="PROSITE" id="PS00108">
    <property type="entry name" value="PROTEIN_KINASE_ST"/>
    <property type="match status" value="1"/>
</dbReference>
<proteinExistence type="inferred from homology"/>
<feature type="compositionally biased region" description="Low complexity" evidence="7">
    <location>
        <begin position="1"/>
        <end position="12"/>
    </location>
</feature>
<dbReference type="GO" id="GO:0005524">
    <property type="term" value="F:ATP binding"/>
    <property type="evidence" value="ECO:0007669"/>
    <property type="project" value="UniProtKB-UniRule"/>
</dbReference>
<evidence type="ECO:0000256" key="1">
    <source>
        <dbReference type="ARBA" id="ARBA00022679"/>
    </source>
</evidence>
<dbReference type="Pfam" id="PF00069">
    <property type="entry name" value="Pkinase"/>
    <property type="match status" value="1"/>
</dbReference>
<name>A0A8S1J4X1_9CHLO</name>
<feature type="binding site" evidence="5">
    <location>
        <position position="89"/>
    </location>
    <ligand>
        <name>ATP</name>
        <dbReference type="ChEBI" id="CHEBI:30616"/>
    </ligand>
</feature>
<feature type="compositionally biased region" description="Basic and acidic residues" evidence="7">
    <location>
        <begin position="464"/>
        <end position="481"/>
    </location>
</feature>
<organism evidence="9 10">
    <name type="scientific">Ostreobium quekettii</name>
    <dbReference type="NCBI Taxonomy" id="121088"/>
    <lineage>
        <taxon>Eukaryota</taxon>
        <taxon>Viridiplantae</taxon>
        <taxon>Chlorophyta</taxon>
        <taxon>core chlorophytes</taxon>
        <taxon>Ulvophyceae</taxon>
        <taxon>TCBD clade</taxon>
        <taxon>Bryopsidales</taxon>
        <taxon>Ostreobineae</taxon>
        <taxon>Ostreobiaceae</taxon>
        <taxon>Ostreobium</taxon>
    </lineage>
</organism>
<feature type="domain" description="Protein kinase" evidence="8">
    <location>
        <begin position="62"/>
        <end position="376"/>
    </location>
</feature>
<reference evidence="9" key="1">
    <citation type="submission" date="2020-12" db="EMBL/GenBank/DDBJ databases">
        <authorList>
            <person name="Iha C."/>
        </authorList>
    </citation>
    <scope>NUCLEOTIDE SEQUENCE</scope>
</reference>
<dbReference type="InterPro" id="IPR008271">
    <property type="entry name" value="Ser/Thr_kinase_AS"/>
</dbReference>
<keyword evidence="6" id="KW-0723">Serine/threonine-protein kinase</keyword>
<dbReference type="PANTHER" id="PTHR44329">
    <property type="entry name" value="SERINE/THREONINE-PROTEIN KINASE TNNI3K-RELATED"/>
    <property type="match status" value="1"/>
</dbReference>
<comment type="similarity">
    <text evidence="6">Belongs to the protein kinase superfamily.</text>
</comment>